<dbReference type="Pfam" id="PF11138">
    <property type="entry name" value="DUF2911"/>
    <property type="match status" value="1"/>
</dbReference>
<keyword evidence="2" id="KW-1185">Reference proteome</keyword>
<dbReference type="InterPro" id="IPR021314">
    <property type="entry name" value="DUF2911"/>
</dbReference>
<organism evidence="1 2">
    <name type="scientific">Arcticibacter pallidicorallinus</name>
    <dbReference type="NCBI Taxonomy" id="1259464"/>
    <lineage>
        <taxon>Bacteria</taxon>
        <taxon>Pseudomonadati</taxon>
        <taxon>Bacteroidota</taxon>
        <taxon>Sphingobacteriia</taxon>
        <taxon>Sphingobacteriales</taxon>
        <taxon>Sphingobacteriaceae</taxon>
        <taxon>Arcticibacter</taxon>
    </lineage>
</organism>
<proteinExistence type="predicted"/>
<reference evidence="1 2" key="1">
    <citation type="submission" date="2018-03" db="EMBL/GenBank/DDBJ databases">
        <title>Genomic Encyclopedia of Type Strains, Phase III (KMG-III): the genomes of soil and plant-associated and newly described type strains.</title>
        <authorList>
            <person name="Whitman W."/>
        </authorList>
    </citation>
    <scope>NUCLEOTIDE SEQUENCE [LARGE SCALE GENOMIC DNA]</scope>
    <source>
        <strain evidence="1 2">CGMCC 1.9313</strain>
    </source>
</reference>
<sequence>MKKTKVLGLFTFAVCALLFSLKDVNGQAKPVASPADSVTAKVGKATIEIKYSSPSVKGRKIWGELVPFDKVWRAGANKATIFTTSEDIRVEGKPLAAGSYALFMIPTALNWTVIFNKASDQWGAYKYEEGQDALRVTVKPKKVSASKERLGYTISKNGFVLHWENIEVPVGIK</sequence>
<dbReference type="Proteomes" id="UP000238034">
    <property type="component" value="Unassembled WGS sequence"/>
</dbReference>
<evidence type="ECO:0000313" key="1">
    <source>
        <dbReference type="EMBL" id="PRY50369.1"/>
    </source>
</evidence>
<dbReference type="OrthoDB" id="195456at2"/>
<accession>A0A2T0TXI9</accession>
<evidence type="ECO:0008006" key="3">
    <source>
        <dbReference type="Google" id="ProtNLM"/>
    </source>
</evidence>
<gene>
    <name evidence="1" type="ORF">B0I27_10992</name>
</gene>
<dbReference type="AlphaFoldDB" id="A0A2T0TXI9"/>
<protein>
    <recommendedName>
        <fullName evidence="3">DUF2911 family protein</fullName>
    </recommendedName>
</protein>
<dbReference type="RefSeq" id="WP_106294420.1">
    <property type="nucleotide sequence ID" value="NZ_PVTH01000009.1"/>
</dbReference>
<comment type="caution">
    <text evidence="1">The sequence shown here is derived from an EMBL/GenBank/DDBJ whole genome shotgun (WGS) entry which is preliminary data.</text>
</comment>
<evidence type="ECO:0000313" key="2">
    <source>
        <dbReference type="Proteomes" id="UP000238034"/>
    </source>
</evidence>
<dbReference type="EMBL" id="PVTH01000009">
    <property type="protein sequence ID" value="PRY50369.1"/>
    <property type="molecule type" value="Genomic_DNA"/>
</dbReference>
<name>A0A2T0TXI9_9SPHI</name>